<comment type="caution">
    <text evidence="1">The sequence shown here is derived from an EMBL/GenBank/DDBJ whole genome shotgun (WGS) entry which is preliminary data.</text>
</comment>
<protein>
    <submittedName>
        <fullName evidence="1">Uncharacterized protein</fullName>
    </submittedName>
</protein>
<evidence type="ECO:0000313" key="1">
    <source>
        <dbReference type="EMBL" id="KAG9462117.1"/>
    </source>
</evidence>
<evidence type="ECO:0000313" key="2">
    <source>
        <dbReference type="Proteomes" id="UP000770717"/>
    </source>
</evidence>
<keyword evidence="2" id="KW-1185">Reference proteome</keyword>
<sequence>MNHQHRCALIQDILISYIQITSAQMPWTRHNLTSRCKKYIIAGGRGGISARITEKLGIRSNSEHSPTYMHDPRSMEMSSSYSMSANGIRPIHVLYRTMVH</sequence>
<dbReference type="EMBL" id="WNTK01013429">
    <property type="protein sequence ID" value="KAG9462117.1"/>
    <property type="molecule type" value="Genomic_DNA"/>
</dbReference>
<dbReference type="AlphaFoldDB" id="A0A8J6E6U5"/>
<organism evidence="1 2">
    <name type="scientific">Eleutherodactylus coqui</name>
    <name type="common">Puerto Rican coqui</name>
    <dbReference type="NCBI Taxonomy" id="57060"/>
    <lineage>
        <taxon>Eukaryota</taxon>
        <taxon>Metazoa</taxon>
        <taxon>Chordata</taxon>
        <taxon>Craniata</taxon>
        <taxon>Vertebrata</taxon>
        <taxon>Euteleostomi</taxon>
        <taxon>Amphibia</taxon>
        <taxon>Batrachia</taxon>
        <taxon>Anura</taxon>
        <taxon>Neobatrachia</taxon>
        <taxon>Hyloidea</taxon>
        <taxon>Eleutherodactylidae</taxon>
        <taxon>Eleutherodactylinae</taxon>
        <taxon>Eleutherodactylus</taxon>
        <taxon>Eleutherodactylus</taxon>
    </lineage>
</organism>
<dbReference type="Proteomes" id="UP000770717">
    <property type="component" value="Unassembled WGS sequence"/>
</dbReference>
<gene>
    <name evidence="1" type="ORF">GDO78_014872</name>
</gene>
<accession>A0A8J6E6U5</accession>
<name>A0A8J6E6U5_ELECQ</name>
<reference evidence="1" key="1">
    <citation type="thesis" date="2020" institute="ProQuest LLC" country="789 East Eisenhower Parkway, Ann Arbor, MI, USA">
        <title>Comparative Genomics and Chromosome Evolution.</title>
        <authorList>
            <person name="Mudd A.B."/>
        </authorList>
    </citation>
    <scope>NUCLEOTIDE SEQUENCE</scope>
    <source>
        <strain evidence="1">HN-11 Male</strain>
        <tissue evidence="1">Kidney and liver</tissue>
    </source>
</reference>
<proteinExistence type="predicted"/>